<evidence type="ECO:0000313" key="2">
    <source>
        <dbReference type="Proteomes" id="UP001234602"/>
    </source>
</evidence>
<name>A0AAW7I980_9BACI</name>
<dbReference type="Proteomes" id="UP001234602">
    <property type="component" value="Unassembled WGS sequence"/>
</dbReference>
<dbReference type="AlphaFoldDB" id="A0AAW7I980"/>
<reference evidence="1" key="1">
    <citation type="submission" date="2023-06" db="EMBL/GenBank/DDBJ databases">
        <title>Comparative genomics of Bacillaceae isolates and their secondary metabolite potential.</title>
        <authorList>
            <person name="Song L."/>
            <person name="Nielsen L.J."/>
            <person name="Mohite O."/>
            <person name="Xu X."/>
            <person name="Weber T."/>
            <person name="Kovacs A.T."/>
        </authorList>
    </citation>
    <scope>NUCLEOTIDE SEQUENCE</scope>
    <source>
        <strain evidence="1">D8_B_37</strain>
    </source>
</reference>
<organism evidence="1 2">
    <name type="scientific">Peribacillus simplex</name>
    <dbReference type="NCBI Taxonomy" id="1478"/>
    <lineage>
        <taxon>Bacteria</taxon>
        <taxon>Bacillati</taxon>
        <taxon>Bacillota</taxon>
        <taxon>Bacilli</taxon>
        <taxon>Bacillales</taxon>
        <taxon>Bacillaceae</taxon>
        <taxon>Peribacillus</taxon>
    </lineage>
</organism>
<dbReference type="EMBL" id="JAUCEY010000008">
    <property type="protein sequence ID" value="MDM5451651.1"/>
    <property type="molecule type" value="Genomic_DNA"/>
</dbReference>
<protein>
    <submittedName>
        <fullName evidence="1">Uncharacterized protein</fullName>
    </submittedName>
</protein>
<comment type="caution">
    <text evidence="1">The sequence shown here is derived from an EMBL/GenBank/DDBJ whole genome shotgun (WGS) entry which is preliminary data.</text>
</comment>
<evidence type="ECO:0000313" key="1">
    <source>
        <dbReference type="EMBL" id="MDM5451651.1"/>
    </source>
</evidence>
<proteinExistence type="predicted"/>
<accession>A0AAW7I980</accession>
<sequence length="63" mass="7146">MKKMNTMSRLCKNAVGLLLRQGKGRYVRGLYALYEVVGYSGKSGPFYMVLRSEKKLVNTNVVK</sequence>
<gene>
    <name evidence="1" type="ORF">QUF89_05335</name>
</gene>